<dbReference type="InterPro" id="IPR020588">
    <property type="entry name" value="RecA_ATP-bd"/>
</dbReference>
<accession>A0ABU3BP44</accession>
<evidence type="ECO:0000256" key="9">
    <source>
        <dbReference type="ARBA" id="ARBA00023125"/>
    </source>
</evidence>
<dbReference type="EMBL" id="JAVRHT010000007">
    <property type="protein sequence ID" value="MDT0631057.1"/>
    <property type="molecule type" value="Genomic_DNA"/>
</dbReference>
<evidence type="ECO:0000259" key="15">
    <source>
        <dbReference type="PROSITE" id="PS50162"/>
    </source>
</evidence>
<evidence type="ECO:0000256" key="11">
    <source>
        <dbReference type="HAMAP-Rule" id="MF_01498"/>
    </source>
</evidence>
<organism evidence="16 17">
    <name type="scientific">Rubrivirga litoralis</name>
    <dbReference type="NCBI Taxonomy" id="3075598"/>
    <lineage>
        <taxon>Bacteria</taxon>
        <taxon>Pseudomonadati</taxon>
        <taxon>Rhodothermota</taxon>
        <taxon>Rhodothermia</taxon>
        <taxon>Rhodothermales</taxon>
        <taxon>Rubricoccaceae</taxon>
        <taxon>Rubrivirga</taxon>
    </lineage>
</organism>
<dbReference type="InterPro" id="IPR003593">
    <property type="entry name" value="AAA+_ATPase"/>
</dbReference>
<evidence type="ECO:0000256" key="5">
    <source>
        <dbReference type="ARBA" id="ARBA00022801"/>
    </source>
</evidence>
<keyword evidence="8 11" id="KW-0346">Stress response</keyword>
<sequence length="473" mass="50010">MAKAKTQYVCQDCGHSSIRWEGQCGGCRAWNTLVEEAVPTAVKAPVLRSGGRGGASNGAAGGGGSAPRMAGAYGAARPQRLKDVTIAERHRISTGLGEFDRVMGGGVMVGSLTLVAGDPGIGKSTLMTELGRGLDGETILYVTGEESAQQVKLRARRMGVDTDALFLFPETNVEAILAAAYDLQPDVMVVDSIQTVYRPDLTSAPGSVAQVRESTAALLDVTKSLPTTTFLVGHVTKQGSIAGPRVLEHMVDTVLHFEGDRHHAYRILRAVKNRFGAANELGVFEMREGGLEEVGNPSALFLSERQFGSSGSSVVCALEGTRPLLVEVQALVAPTSYNTPQRTATGFDAKRLQVLLAVLEKREGLRFSQHDVFLNVAGGVRLEEPAVDLGVALAVASSFRDVPLDSSTAIVGEVGLGGEVRAVGRIEARLAEIKQLGFERALVPKANLKGLQPPDGLEVLPVRRLAEALDLIG</sequence>
<comment type="function">
    <text evidence="11">Plays a role in repairing double-strand DNA breaks, probably involving stabilizing or processing branched DNA or blocked replication forks.</text>
</comment>
<dbReference type="Pfam" id="PF18073">
    <property type="entry name" value="Zn_ribbon_LapB"/>
    <property type="match status" value="1"/>
</dbReference>
<evidence type="ECO:0000256" key="1">
    <source>
        <dbReference type="ARBA" id="ARBA00022723"/>
    </source>
</evidence>
<evidence type="ECO:0000256" key="6">
    <source>
        <dbReference type="ARBA" id="ARBA00022833"/>
    </source>
</evidence>
<dbReference type="NCBIfam" id="TIGR00416">
    <property type="entry name" value="sms"/>
    <property type="match status" value="1"/>
</dbReference>
<dbReference type="InterPro" id="IPR020568">
    <property type="entry name" value="Ribosomal_Su5_D2-typ_SF"/>
</dbReference>
<dbReference type="PROSITE" id="PS50162">
    <property type="entry name" value="RECA_2"/>
    <property type="match status" value="1"/>
</dbReference>
<protein>
    <recommendedName>
        <fullName evidence="11 12">DNA repair protein RadA</fullName>
    </recommendedName>
</protein>
<keyword evidence="2 11" id="KW-0547">Nucleotide-binding</keyword>
<feature type="domain" description="RecA family profile 1" evidence="15">
    <location>
        <begin position="88"/>
        <end position="235"/>
    </location>
</feature>
<dbReference type="InterPro" id="IPR014721">
    <property type="entry name" value="Ribsml_uS5_D2-typ_fold_subgr"/>
</dbReference>
<dbReference type="InterPro" id="IPR004504">
    <property type="entry name" value="DNA_repair_RadA"/>
</dbReference>
<dbReference type="RefSeq" id="WP_311662398.1">
    <property type="nucleotide sequence ID" value="NZ_JAVRHT010000007.1"/>
</dbReference>
<keyword evidence="5" id="KW-0378">Hydrolase</keyword>
<dbReference type="CDD" id="cd01121">
    <property type="entry name" value="RadA_SMS_N"/>
    <property type="match status" value="1"/>
</dbReference>
<keyword evidence="7 11" id="KW-0067">ATP-binding</keyword>
<evidence type="ECO:0000256" key="2">
    <source>
        <dbReference type="ARBA" id="ARBA00022741"/>
    </source>
</evidence>
<reference evidence="16 17" key="1">
    <citation type="submission" date="2023-09" db="EMBL/GenBank/DDBJ databases">
        <authorList>
            <person name="Rey-Velasco X."/>
        </authorList>
    </citation>
    <scope>NUCLEOTIDE SEQUENCE [LARGE SCALE GENOMIC DNA]</scope>
    <source>
        <strain evidence="16 17">F394</strain>
    </source>
</reference>
<dbReference type="InterPro" id="IPR027417">
    <property type="entry name" value="P-loop_NTPase"/>
</dbReference>
<keyword evidence="17" id="KW-1185">Reference proteome</keyword>
<comment type="similarity">
    <text evidence="11 13">Belongs to the RecA family. RadA subfamily.</text>
</comment>
<evidence type="ECO:0000256" key="4">
    <source>
        <dbReference type="ARBA" id="ARBA00022771"/>
    </source>
</evidence>
<comment type="caution">
    <text evidence="16">The sequence shown here is derived from an EMBL/GenBank/DDBJ whole genome shotgun (WGS) entry which is preliminary data.</text>
</comment>
<feature type="binding site" evidence="11">
    <location>
        <begin position="117"/>
        <end position="124"/>
    </location>
    <ligand>
        <name>ATP</name>
        <dbReference type="ChEBI" id="CHEBI:30616"/>
    </ligand>
</feature>
<dbReference type="Pfam" id="PF13541">
    <property type="entry name" value="ChlI"/>
    <property type="match status" value="1"/>
</dbReference>
<evidence type="ECO:0000256" key="14">
    <source>
        <dbReference type="SAM" id="MobiDB-lite"/>
    </source>
</evidence>
<dbReference type="SUPFAM" id="SSF54211">
    <property type="entry name" value="Ribosomal protein S5 domain 2-like"/>
    <property type="match status" value="1"/>
</dbReference>
<keyword evidence="9 11" id="KW-0238">DNA-binding</keyword>
<evidence type="ECO:0000256" key="13">
    <source>
        <dbReference type="RuleBase" id="RU003555"/>
    </source>
</evidence>
<feature type="short sequence motif" description="RadA KNRFG motif" evidence="11">
    <location>
        <begin position="272"/>
        <end position="276"/>
    </location>
</feature>
<keyword evidence="10 11" id="KW-0234">DNA repair</keyword>
<dbReference type="Gene3D" id="3.30.230.10">
    <property type="match status" value="1"/>
</dbReference>
<gene>
    <name evidence="11 16" type="primary">radA</name>
    <name evidence="16" type="ORF">RM540_04780</name>
</gene>
<comment type="domain">
    <text evidence="11">The middle region has homology to RecA with ATPase motifs including the RadA KNRFG motif, while the C-terminus is homologous to Lon protease.</text>
</comment>
<evidence type="ECO:0000256" key="12">
    <source>
        <dbReference type="NCBIfam" id="TIGR00416"/>
    </source>
</evidence>
<dbReference type="Gene3D" id="3.40.50.300">
    <property type="entry name" value="P-loop containing nucleotide triphosphate hydrolases"/>
    <property type="match status" value="1"/>
</dbReference>
<proteinExistence type="inferred from homology"/>
<dbReference type="InterPro" id="IPR041166">
    <property type="entry name" value="Rubredoxin_2"/>
</dbReference>
<dbReference type="PRINTS" id="PR01874">
    <property type="entry name" value="DNAREPAIRADA"/>
</dbReference>
<keyword evidence="3 11" id="KW-0227">DNA damage</keyword>
<keyword evidence="4 13" id="KW-0863">Zinc-finger</keyword>
<evidence type="ECO:0000256" key="3">
    <source>
        <dbReference type="ARBA" id="ARBA00022763"/>
    </source>
</evidence>
<dbReference type="PANTHER" id="PTHR32472">
    <property type="entry name" value="DNA REPAIR PROTEIN RADA"/>
    <property type="match status" value="1"/>
</dbReference>
<dbReference type="SUPFAM" id="SSF52540">
    <property type="entry name" value="P-loop containing nucleoside triphosphate hydrolases"/>
    <property type="match status" value="1"/>
</dbReference>
<evidence type="ECO:0000256" key="10">
    <source>
        <dbReference type="ARBA" id="ARBA00023204"/>
    </source>
</evidence>
<feature type="region of interest" description="Disordered" evidence="14">
    <location>
        <begin position="46"/>
        <end position="66"/>
    </location>
</feature>
<keyword evidence="6 13" id="KW-0862">Zinc</keyword>
<dbReference type="SMART" id="SM00382">
    <property type="entry name" value="AAA"/>
    <property type="match status" value="1"/>
</dbReference>
<evidence type="ECO:0000256" key="7">
    <source>
        <dbReference type="ARBA" id="ARBA00022840"/>
    </source>
</evidence>
<feature type="region of interest" description="Lon-protease-like" evidence="11">
    <location>
        <begin position="371"/>
        <end position="473"/>
    </location>
</feature>
<name>A0ABU3BP44_9BACT</name>
<dbReference type="Proteomes" id="UP001267426">
    <property type="component" value="Unassembled WGS sequence"/>
</dbReference>
<dbReference type="Pfam" id="PF13481">
    <property type="entry name" value="AAA_25"/>
    <property type="match status" value="1"/>
</dbReference>
<keyword evidence="1 11" id="KW-0479">Metal-binding</keyword>
<evidence type="ECO:0000313" key="17">
    <source>
        <dbReference type="Proteomes" id="UP001267426"/>
    </source>
</evidence>
<dbReference type="HAMAP" id="MF_01498">
    <property type="entry name" value="RadA_bact"/>
    <property type="match status" value="1"/>
</dbReference>
<comment type="function">
    <text evidence="13">DNA-dependent ATPase involved in processing of recombination intermediates, plays a role in repairing DNA breaks. Stimulates the branch migration of RecA-mediated strand transfer reactions, allowing the 3' invading strand to extend heteroduplex DNA faster. Binds ssDNA in the presence of ADP but not other nucleotides, has ATPase activity that is stimulated by ssDNA and various branched DNA structures, but inhibited by SSB. Does not have RecA's homology-searching function.</text>
</comment>
<dbReference type="PANTHER" id="PTHR32472:SF10">
    <property type="entry name" value="DNA REPAIR PROTEIN RADA-LIKE PROTEIN"/>
    <property type="match status" value="1"/>
</dbReference>
<evidence type="ECO:0000256" key="8">
    <source>
        <dbReference type="ARBA" id="ARBA00023016"/>
    </source>
</evidence>
<feature type="compositionally biased region" description="Gly residues" evidence="14">
    <location>
        <begin position="50"/>
        <end position="65"/>
    </location>
</feature>
<evidence type="ECO:0000313" key="16">
    <source>
        <dbReference type="EMBL" id="MDT0631057.1"/>
    </source>
</evidence>